<dbReference type="Pfam" id="PF13041">
    <property type="entry name" value="PPR_2"/>
    <property type="match status" value="2"/>
</dbReference>
<dbReference type="InterPro" id="IPR011990">
    <property type="entry name" value="TPR-like_helical_dom_sf"/>
</dbReference>
<dbReference type="Gene3D" id="1.25.40.10">
    <property type="entry name" value="Tetratricopeptide repeat domain"/>
    <property type="match status" value="3"/>
</dbReference>
<comment type="caution">
    <text evidence="4">The sequence shown here is derived from an EMBL/GenBank/DDBJ whole genome shotgun (WGS) entry which is preliminary data.</text>
</comment>
<dbReference type="GO" id="GO:0003729">
    <property type="term" value="F:mRNA binding"/>
    <property type="evidence" value="ECO:0007669"/>
    <property type="project" value="InterPro"/>
</dbReference>
<feature type="repeat" description="PPR" evidence="3">
    <location>
        <begin position="227"/>
        <end position="261"/>
    </location>
</feature>
<evidence type="ECO:0000256" key="3">
    <source>
        <dbReference type="PROSITE-ProRule" id="PRU00708"/>
    </source>
</evidence>
<dbReference type="InterPro" id="IPR044179">
    <property type="entry name" value="PPR5-like"/>
</dbReference>
<dbReference type="PROSITE" id="PS51375">
    <property type="entry name" value="PPR"/>
    <property type="match status" value="2"/>
</dbReference>
<feature type="repeat" description="PPR" evidence="3">
    <location>
        <begin position="262"/>
        <end position="296"/>
    </location>
</feature>
<protein>
    <recommendedName>
        <fullName evidence="6">Pentatricopeptide repeat-containing protein</fullName>
    </recommendedName>
</protein>
<organism evidence="4 5">
    <name type="scientific">Stephania cephalantha</name>
    <dbReference type="NCBI Taxonomy" id="152367"/>
    <lineage>
        <taxon>Eukaryota</taxon>
        <taxon>Viridiplantae</taxon>
        <taxon>Streptophyta</taxon>
        <taxon>Embryophyta</taxon>
        <taxon>Tracheophyta</taxon>
        <taxon>Spermatophyta</taxon>
        <taxon>Magnoliopsida</taxon>
        <taxon>Ranunculales</taxon>
        <taxon>Menispermaceae</taxon>
        <taxon>Menispermoideae</taxon>
        <taxon>Cissampelideae</taxon>
        <taxon>Stephania</taxon>
    </lineage>
</organism>
<accession>A0AAP0JV04</accession>
<dbReference type="PANTHER" id="PTHR47874">
    <property type="entry name" value="EXPRESSED PROTEIN"/>
    <property type="match status" value="1"/>
</dbReference>
<evidence type="ECO:0000313" key="5">
    <source>
        <dbReference type="Proteomes" id="UP001419268"/>
    </source>
</evidence>
<dbReference type="InterPro" id="IPR002885">
    <property type="entry name" value="PPR_rpt"/>
</dbReference>
<evidence type="ECO:0000256" key="1">
    <source>
        <dbReference type="ARBA" id="ARBA00007626"/>
    </source>
</evidence>
<keyword evidence="2" id="KW-0677">Repeat</keyword>
<dbReference type="PANTHER" id="PTHR47874:SF1">
    <property type="entry name" value="OS05G0407900 PROTEIN"/>
    <property type="match status" value="1"/>
</dbReference>
<comment type="similarity">
    <text evidence="1">Belongs to the PPR family. P subfamily.</text>
</comment>
<evidence type="ECO:0000313" key="4">
    <source>
        <dbReference type="EMBL" id="KAK9139500.1"/>
    </source>
</evidence>
<dbReference type="NCBIfam" id="TIGR00756">
    <property type="entry name" value="PPR"/>
    <property type="match status" value="2"/>
</dbReference>
<dbReference type="Proteomes" id="UP001419268">
    <property type="component" value="Unassembled WGS sequence"/>
</dbReference>
<sequence length="515" mass="58973">MNRRTSKFTTIFISQMILRRASTTTTTHQTLISIFPNRSNRRDLTRIFASHSRCFCANEFPKVISLFTEKATSSSGRLAEEELSSRLLDLTEELVDNQRDSEKIGRVLESKVGSLIRSYSNGSAMVELLCLLKSWPALALEVFNWRRKLAGEDFPMVSEEYAKGITIAGRVKNVDLSVDLFTECVSYGTKTISVYNALMGAYMFNGMAEKCQSLFRELKKEADCKPTVVTYNILISVFGRLMMVDHMEATFTEINSLGLSPNLSTYNSLIAGYITAWMWEDMERMFDVMEKSHIKPDIDTHLLMLRGYAHSVNLEKMEKTYELVKNCVNDQKVQLIRAMICAYCKSSGADRISKIEELMTLIPEDDYRPWLNVLLIKTYAQENLLEGMEKSIKKAFEQKTLVLTVGVMRSIITTYFRSNALDGLTNFVQEAENSGWRICRSLYHCKMVMYSSQNRLEEMENVLEEMESCNLDPTKKTFLIMYKAYSKWGQRSKLERLLGTMCKHGFGIPLDALSS</sequence>
<dbReference type="EMBL" id="JBBNAG010000004">
    <property type="protein sequence ID" value="KAK9139500.1"/>
    <property type="molecule type" value="Genomic_DNA"/>
</dbReference>
<dbReference type="Pfam" id="PF01535">
    <property type="entry name" value="PPR"/>
    <property type="match status" value="1"/>
</dbReference>
<gene>
    <name evidence="4" type="ORF">Scep_009181</name>
</gene>
<reference evidence="4 5" key="1">
    <citation type="submission" date="2024-01" db="EMBL/GenBank/DDBJ databases">
        <title>Genome assemblies of Stephania.</title>
        <authorList>
            <person name="Yang L."/>
        </authorList>
    </citation>
    <scope>NUCLEOTIDE SEQUENCE [LARGE SCALE GENOMIC DNA]</scope>
    <source>
        <strain evidence="4">JXDWG</strain>
        <tissue evidence="4">Leaf</tissue>
    </source>
</reference>
<evidence type="ECO:0008006" key="6">
    <source>
        <dbReference type="Google" id="ProtNLM"/>
    </source>
</evidence>
<name>A0AAP0JV04_9MAGN</name>
<keyword evidence="5" id="KW-1185">Reference proteome</keyword>
<proteinExistence type="inferred from homology"/>
<dbReference type="AlphaFoldDB" id="A0AAP0JV04"/>
<evidence type="ECO:0000256" key="2">
    <source>
        <dbReference type="ARBA" id="ARBA00022737"/>
    </source>
</evidence>